<dbReference type="AlphaFoldDB" id="A0AAV7KJM3"/>
<dbReference type="GO" id="GO:0003676">
    <property type="term" value="F:nucleic acid binding"/>
    <property type="evidence" value="ECO:0007669"/>
    <property type="project" value="InterPro"/>
</dbReference>
<dbReference type="PANTHER" id="PTHR46060:SF1">
    <property type="entry name" value="MARINER MOS1 TRANSPOSASE-LIKE PROTEIN"/>
    <property type="match status" value="1"/>
</dbReference>
<dbReference type="InterPro" id="IPR036397">
    <property type="entry name" value="RNaseH_sf"/>
</dbReference>
<gene>
    <name evidence="2" type="ORF">LOD99_13862</name>
</gene>
<dbReference type="InterPro" id="IPR052709">
    <property type="entry name" value="Transposase-MT_Hybrid"/>
</dbReference>
<comment type="caution">
    <text evidence="2">The sequence shown here is derived from an EMBL/GenBank/DDBJ whole genome shotgun (WGS) entry which is preliminary data.</text>
</comment>
<proteinExistence type="predicted"/>
<sequence length="288" mass="32624">MASKSNEFLLEQKAYIKIRSLLGDTPRNIHQDLVQVYGGEACSESTVKKWSLRFREGRVSVEDDPRMGQPIIATTPNNIALVAEMCDSDPHITIEQLATSLTLSTGSVHAILTKHLDSKEDPGENCKNLLEKYDQCDERRLFEICTGDETWIRYSEPTRKEQNKVWIVKGSSPPALPRLDHWATKVMYTIFFDAHGPVCQICTPKGQTVTGHFYATVVLPEIEKHYIERRPATGLRGIKILHDNARPHKSKEVKEKIASIGLEELEHPPYSPDLAPCDFWLFDGLKNT</sequence>
<dbReference type="Gene3D" id="3.30.420.10">
    <property type="entry name" value="Ribonuclease H-like superfamily/Ribonuclease H"/>
    <property type="match status" value="1"/>
</dbReference>
<dbReference type="InterPro" id="IPR041426">
    <property type="entry name" value="Mos1_HTH"/>
</dbReference>
<evidence type="ECO:0000259" key="1">
    <source>
        <dbReference type="Pfam" id="PF17906"/>
    </source>
</evidence>
<evidence type="ECO:0000313" key="3">
    <source>
        <dbReference type="Proteomes" id="UP001165289"/>
    </source>
</evidence>
<feature type="domain" description="Mos1 transposase HTH" evidence="1">
    <location>
        <begin position="22"/>
        <end position="57"/>
    </location>
</feature>
<protein>
    <submittedName>
        <fullName evidence="2">Transposase</fullName>
    </submittedName>
</protein>
<keyword evidence="3" id="KW-1185">Reference proteome</keyword>
<dbReference type="PANTHER" id="PTHR46060">
    <property type="entry name" value="MARINER MOS1 TRANSPOSASE-LIKE PROTEIN"/>
    <property type="match status" value="1"/>
</dbReference>
<dbReference type="InterPro" id="IPR001888">
    <property type="entry name" value="Transposase_1"/>
</dbReference>
<dbReference type="Proteomes" id="UP001165289">
    <property type="component" value="Unassembled WGS sequence"/>
</dbReference>
<reference evidence="2 3" key="1">
    <citation type="journal article" date="2023" name="BMC Biol.">
        <title>The compact genome of the sponge Oopsacas minuta (Hexactinellida) is lacking key metazoan core genes.</title>
        <authorList>
            <person name="Santini S."/>
            <person name="Schenkelaars Q."/>
            <person name="Jourda C."/>
            <person name="Duchesne M."/>
            <person name="Belahbib H."/>
            <person name="Rocher C."/>
            <person name="Selva M."/>
            <person name="Riesgo A."/>
            <person name="Vervoort M."/>
            <person name="Leys S.P."/>
            <person name="Kodjabachian L."/>
            <person name="Le Bivic A."/>
            <person name="Borchiellini C."/>
            <person name="Claverie J.M."/>
            <person name="Renard E."/>
        </authorList>
    </citation>
    <scope>NUCLEOTIDE SEQUENCE [LARGE SCALE GENOMIC DNA]</scope>
    <source>
        <strain evidence="2">SPO-2</strain>
    </source>
</reference>
<dbReference type="EMBL" id="JAKMXF010000022">
    <property type="protein sequence ID" value="KAI6661140.1"/>
    <property type="molecule type" value="Genomic_DNA"/>
</dbReference>
<evidence type="ECO:0000313" key="2">
    <source>
        <dbReference type="EMBL" id="KAI6661140.1"/>
    </source>
</evidence>
<name>A0AAV7KJM3_9METZ</name>
<dbReference type="Pfam" id="PF17906">
    <property type="entry name" value="HTH_48"/>
    <property type="match status" value="1"/>
</dbReference>
<accession>A0AAV7KJM3</accession>
<organism evidence="2 3">
    <name type="scientific">Oopsacas minuta</name>
    <dbReference type="NCBI Taxonomy" id="111878"/>
    <lineage>
        <taxon>Eukaryota</taxon>
        <taxon>Metazoa</taxon>
        <taxon>Porifera</taxon>
        <taxon>Hexactinellida</taxon>
        <taxon>Hexasterophora</taxon>
        <taxon>Lyssacinosida</taxon>
        <taxon>Leucopsacidae</taxon>
        <taxon>Oopsacas</taxon>
    </lineage>
</organism>
<dbReference type="Pfam" id="PF01359">
    <property type="entry name" value="Transposase_1"/>
    <property type="match status" value="1"/>
</dbReference>